<dbReference type="Proteomes" id="UP001190926">
    <property type="component" value="Unassembled WGS sequence"/>
</dbReference>
<gene>
    <name evidence="1" type="ORF">C2S53_006435</name>
</gene>
<evidence type="ECO:0000313" key="2">
    <source>
        <dbReference type="Proteomes" id="UP001190926"/>
    </source>
</evidence>
<protein>
    <submittedName>
        <fullName evidence="1">Uncharacterized protein</fullName>
    </submittedName>
</protein>
<dbReference type="EMBL" id="SDAM02000067">
    <property type="protein sequence ID" value="KAH6832648.1"/>
    <property type="molecule type" value="Genomic_DNA"/>
</dbReference>
<comment type="caution">
    <text evidence="1">The sequence shown here is derived from an EMBL/GenBank/DDBJ whole genome shotgun (WGS) entry which is preliminary data.</text>
</comment>
<dbReference type="AlphaFoldDB" id="A0AAD4JF33"/>
<accession>A0AAD4JF33</accession>
<reference evidence="1 2" key="1">
    <citation type="journal article" date="2021" name="Nat. Commun.">
        <title>Incipient diploidization of the medicinal plant Perilla within 10,000 years.</title>
        <authorList>
            <person name="Zhang Y."/>
            <person name="Shen Q."/>
            <person name="Leng L."/>
            <person name="Zhang D."/>
            <person name="Chen S."/>
            <person name="Shi Y."/>
            <person name="Ning Z."/>
            <person name="Chen S."/>
        </authorList>
    </citation>
    <scope>NUCLEOTIDE SEQUENCE [LARGE SCALE GENOMIC DNA]</scope>
    <source>
        <strain evidence="2">cv. PC099</strain>
    </source>
</reference>
<evidence type="ECO:0000313" key="1">
    <source>
        <dbReference type="EMBL" id="KAH6832648.1"/>
    </source>
</evidence>
<proteinExistence type="predicted"/>
<sequence length="63" mass="6516">MVLLISSEVAAARELTQTSSNSNTDASKESEDNCGITCCFGCCGISDSGASCHCCTQPINLHT</sequence>
<organism evidence="1 2">
    <name type="scientific">Perilla frutescens var. hirtella</name>
    <name type="common">Perilla citriodora</name>
    <name type="synonym">Perilla setoyensis</name>
    <dbReference type="NCBI Taxonomy" id="608512"/>
    <lineage>
        <taxon>Eukaryota</taxon>
        <taxon>Viridiplantae</taxon>
        <taxon>Streptophyta</taxon>
        <taxon>Embryophyta</taxon>
        <taxon>Tracheophyta</taxon>
        <taxon>Spermatophyta</taxon>
        <taxon>Magnoliopsida</taxon>
        <taxon>eudicotyledons</taxon>
        <taxon>Gunneridae</taxon>
        <taxon>Pentapetalae</taxon>
        <taxon>asterids</taxon>
        <taxon>lamiids</taxon>
        <taxon>Lamiales</taxon>
        <taxon>Lamiaceae</taxon>
        <taxon>Nepetoideae</taxon>
        <taxon>Elsholtzieae</taxon>
        <taxon>Perilla</taxon>
    </lineage>
</organism>
<keyword evidence="2" id="KW-1185">Reference proteome</keyword>
<name>A0AAD4JF33_PERFH</name>